<comment type="caution">
    <text evidence="1">The sequence shown here is derived from an EMBL/GenBank/DDBJ whole genome shotgun (WGS) entry which is preliminary data.</text>
</comment>
<proteinExistence type="predicted"/>
<accession>A0AAE1BRQ1</accession>
<evidence type="ECO:0000313" key="2">
    <source>
        <dbReference type="Proteomes" id="UP001286313"/>
    </source>
</evidence>
<dbReference type="Proteomes" id="UP001286313">
    <property type="component" value="Unassembled WGS sequence"/>
</dbReference>
<dbReference type="EMBL" id="JAWQEG010006644">
    <property type="protein sequence ID" value="KAK3854259.1"/>
    <property type="molecule type" value="Genomic_DNA"/>
</dbReference>
<sequence>MSVRGQVMLDGGECQLVPVACLAPQPSFACLGHPPNTHTTWTTSAGLTYGNVQSTYMTGGYSSVRMASTSRVDVGVIQRKVSAPPPATAHCPTVPLPQLSRTSFHVGYYVPPAVEPGDPYG</sequence>
<organism evidence="1 2">
    <name type="scientific">Petrolisthes cinctipes</name>
    <name type="common">Flat porcelain crab</name>
    <dbReference type="NCBI Taxonomy" id="88211"/>
    <lineage>
        <taxon>Eukaryota</taxon>
        <taxon>Metazoa</taxon>
        <taxon>Ecdysozoa</taxon>
        <taxon>Arthropoda</taxon>
        <taxon>Crustacea</taxon>
        <taxon>Multicrustacea</taxon>
        <taxon>Malacostraca</taxon>
        <taxon>Eumalacostraca</taxon>
        <taxon>Eucarida</taxon>
        <taxon>Decapoda</taxon>
        <taxon>Pleocyemata</taxon>
        <taxon>Anomura</taxon>
        <taxon>Galatheoidea</taxon>
        <taxon>Porcellanidae</taxon>
        <taxon>Petrolisthes</taxon>
    </lineage>
</organism>
<protein>
    <submittedName>
        <fullName evidence="1">Uncharacterized protein</fullName>
    </submittedName>
</protein>
<evidence type="ECO:0000313" key="1">
    <source>
        <dbReference type="EMBL" id="KAK3854259.1"/>
    </source>
</evidence>
<keyword evidence="2" id="KW-1185">Reference proteome</keyword>
<gene>
    <name evidence="1" type="ORF">Pcinc_039251</name>
</gene>
<reference evidence="1" key="1">
    <citation type="submission" date="2023-10" db="EMBL/GenBank/DDBJ databases">
        <title>Genome assemblies of two species of porcelain crab, Petrolisthes cinctipes and Petrolisthes manimaculis (Anomura: Porcellanidae).</title>
        <authorList>
            <person name="Angst P."/>
        </authorList>
    </citation>
    <scope>NUCLEOTIDE SEQUENCE</scope>
    <source>
        <strain evidence="1">PB745_01</strain>
        <tissue evidence="1">Gill</tissue>
    </source>
</reference>
<name>A0AAE1BRQ1_PETCI</name>
<dbReference type="AlphaFoldDB" id="A0AAE1BRQ1"/>